<evidence type="ECO:0000256" key="2">
    <source>
        <dbReference type="SAM" id="SignalP"/>
    </source>
</evidence>
<dbReference type="KEGG" id="nli:G3M70_11265"/>
<protein>
    <submittedName>
        <fullName evidence="3">Uncharacterized protein</fullName>
    </submittedName>
</protein>
<gene>
    <name evidence="3" type="ORF">G3M70_11265</name>
</gene>
<dbReference type="EMBL" id="CP048685">
    <property type="protein sequence ID" value="QPJ62417.1"/>
    <property type="molecule type" value="Genomic_DNA"/>
</dbReference>
<proteinExistence type="predicted"/>
<feature type="signal peptide" evidence="2">
    <location>
        <begin position="1"/>
        <end position="26"/>
    </location>
</feature>
<evidence type="ECO:0000313" key="4">
    <source>
        <dbReference type="Proteomes" id="UP000594688"/>
    </source>
</evidence>
<keyword evidence="2" id="KW-0732">Signal</keyword>
<name>A0A7T0BWR0_9BACT</name>
<feature type="region of interest" description="Disordered" evidence="1">
    <location>
        <begin position="29"/>
        <end position="52"/>
    </location>
</feature>
<dbReference type="AlphaFoldDB" id="A0A7T0BWR0"/>
<sequence>MKKGMAVAIGICLIGLLVAPMGQAFADEKVSTRPADMNKAPGDTGDKTKDQKCDKIADADERNLCRAFTRDSYYSDQQKQNRYQNKDHSFYYCTLVKNTDKQKFCYAVVRNQKSMCGNIIDADLEKECNEKVK</sequence>
<reference evidence="3 4" key="1">
    <citation type="submission" date="2020-02" db="EMBL/GenBank/DDBJ databases">
        <title>Genomic and physiological characterization of two novel Nitrospinaceae genera.</title>
        <authorList>
            <person name="Mueller A.J."/>
            <person name="Jung M.-Y."/>
            <person name="Strachan C.R."/>
            <person name="Herbold C.W."/>
            <person name="Kirkegaard R.H."/>
            <person name="Daims H."/>
        </authorList>
    </citation>
    <scope>NUCLEOTIDE SEQUENCE [LARGE SCALE GENOMIC DNA]</scope>
    <source>
        <strain evidence="3">EB</strain>
    </source>
</reference>
<accession>A0A7T0BWR0</accession>
<evidence type="ECO:0000313" key="3">
    <source>
        <dbReference type="EMBL" id="QPJ62417.1"/>
    </source>
</evidence>
<organism evidence="3 4">
    <name type="scientific">Candidatus Nitronauta litoralis</name>
    <dbReference type="NCBI Taxonomy" id="2705533"/>
    <lineage>
        <taxon>Bacteria</taxon>
        <taxon>Pseudomonadati</taxon>
        <taxon>Nitrospinota/Tectimicrobiota group</taxon>
        <taxon>Nitrospinota</taxon>
        <taxon>Nitrospinia</taxon>
        <taxon>Nitrospinales</taxon>
        <taxon>Nitrospinaceae</taxon>
        <taxon>Candidatus Nitronauta</taxon>
    </lineage>
</organism>
<evidence type="ECO:0000256" key="1">
    <source>
        <dbReference type="SAM" id="MobiDB-lite"/>
    </source>
</evidence>
<feature type="chain" id="PRO_5032330104" evidence="2">
    <location>
        <begin position="27"/>
        <end position="133"/>
    </location>
</feature>
<dbReference type="Proteomes" id="UP000594688">
    <property type="component" value="Chromosome"/>
</dbReference>